<dbReference type="InterPro" id="IPR032675">
    <property type="entry name" value="LRR_dom_sf"/>
</dbReference>
<feature type="region of interest" description="Disordered" evidence="2">
    <location>
        <begin position="334"/>
        <end position="412"/>
    </location>
</feature>
<sequence length="505" mass="55216">MTGMSKEETEDSSSDSSSGSSSDSSDTESDLGDKQPPGHDPDSVASPGLGMLSPKTHYGSILPMVKGESSVDLSGVKLDEAQVMELSTFIKERDHIREVTLCNTALTDTMFTSLAQSLQASQSSFYLLNLGVNNLGPKSVTQLAPVIKNQAGLKVIILNGNPIGNVGSKLLCDALTKTKDPFPFLRRSSGYLTPSEARKQADEGQAVKYDNSAEEGCNIKQMDLGDCKIGDAGIAEISRFLESNKTLTSLNLNGNKEISPSGWERLGQAFKKNTTLKNLSLDHTDIGDAGIESLAKGLRVNIGLRSLELEHNALTEKGGQILRDLTHTHLQLVSVQTHAPSSRSPRPNTHAPSSRSPRPNTHAPSSRSSRPNKHAPSFCSSRPNTHEPSSRSSRPNTHEPSSRLLPFKHTRTDYSSPFKHTRTVYSFLPSKHIRTVFSFLPSKHARTVFAFSPSKHTRTVFSFLPSKHTRTVFSFLPSKHTRTVFSFLPSKHTRTVFSFLPSKHT</sequence>
<dbReference type="EMBL" id="CP111021">
    <property type="protein sequence ID" value="WAR17144.1"/>
    <property type="molecule type" value="Genomic_DNA"/>
</dbReference>
<feature type="compositionally biased region" description="Polar residues" evidence="2">
    <location>
        <begin position="334"/>
        <end position="369"/>
    </location>
</feature>
<protein>
    <submittedName>
        <fullName evidence="3">RINI-like protein</fullName>
    </submittedName>
</protein>
<evidence type="ECO:0000256" key="1">
    <source>
        <dbReference type="ARBA" id="ARBA00022737"/>
    </source>
</evidence>
<feature type="region of interest" description="Disordered" evidence="2">
    <location>
        <begin position="1"/>
        <end position="52"/>
    </location>
</feature>
<dbReference type="Gene3D" id="3.80.10.10">
    <property type="entry name" value="Ribonuclease Inhibitor"/>
    <property type="match status" value="3"/>
</dbReference>
<reference evidence="3" key="1">
    <citation type="submission" date="2022-11" db="EMBL/GenBank/DDBJ databases">
        <title>Centuries of genome instability and evolution in soft-shell clam transmissible cancer (bioRxiv).</title>
        <authorList>
            <person name="Hart S.F.M."/>
            <person name="Yonemitsu M.A."/>
            <person name="Giersch R.M."/>
            <person name="Beal B.F."/>
            <person name="Arriagada G."/>
            <person name="Davis B.W."/>
            <person name="Ostrander E.A."/>
            <person name="Goff S.P."/>
            <person name="Metzger M.J."/>
        </authorList>
    </citation>
    <scope>NUCLEOTIDE SEQUENCE</scope>
    <source>
        <strain evidence="3">MELC-2E11</strain>
        <tissue evidence="3">Siphon/mantle</tissue>
    </source>
</reference>
<dbReference type="PANTHER" id="PTHR24111:SF3">
    <property type="entry name" value="LEUCINE-RICH REPEAT-CONTAINING PROTEIN 73"/>
    <property type="match status" value="1"/>
</dbReference>
<dbReference type="Pfam" id="PF13516">
    <property type="entry name" value="LRR_6"/>
    <property type="match status" value="3"/>
</dbReference>
<dbReference type="PANTHER" id="PTHR24111">
    <property type="entry name" value="LEUCINE-RICH REPEAT-CONTAINING PROTEIN 34"/>
    <property type="match status" value="1"/>
</dbReference>
<gene>
    <name evidence="3" type="ORF">MAR_031738</name>
</gene>
<dbReference type="SUPFAM" id="SSF52047">
    <property type="entry name" value="RNI-like"/>
    <property type="match status" value="1"/>
</dbReference>
<dbReference type="Proteomes" id="UP001164746">
    <property type="component" value="Chromosome 10"/>
</dbReference>
<accession>A0ABY7F6Z6</accession>
<evidence type="ECO:0000313" key="3">
    <source>
        <dbReference type="EMBL" id="WAR17144.1"/>
    </source>
</evidence>
<keyword evidence="4" id="KW-1185">Reference proteome</keyword>
<feature type="compositionally biased region" description="Basic and acidic residues" evidence="2">
    <location>
        <begin position="31"/>
        <end position="42"/>
    </location>
</feature>
<dbReference type="SMART" id="SM00368">
    <property type="entry name" value="LRR_RI"/>
    <property type="match status" value="6"/>
</dbReference>
<organism evidence="3 4">
    <name type="scientific">Mya arenaria</name>
    <name type="common">Soft-shell clam</name>
    <dbReference type="NCBI Taxonomy" id="6604"/>
    <lineage>
        <taxon>Eukaryota</taxon>
        <taxon>Metazoa</taxon>
        <taxon>Spiralia</taxon>
        <taxon>Lophotrochozoa</taxon>
        <taxon>Mollusca</taxon>
        <taxon>Bivalvia</taxon>
        <taxon>Autobranchia</taxon>
        <taxon>Heteroconchia</taxon>
        <taxon>Euheterodonta</taxon>
        <taxon>Imparidentia</taxon>
        <taxon>Neoheterodontei</taxon>
        <taxon>Myida</taxon>
        <taxon>Myoidea</taxon>
        <taxon>Myidae</taxon>
        <taxon>Mya</taxon>
    </lineage>
</organism>
<dbReference type="InterPro" id="IPR052201">
    <property type="entry name" value="LRR-containing_regulator"/>
</dbReference>
<feature type="compositionally biased region" description="Low complexity" evidence="2">
    <location>
        <begin position="14"/>
        <end position="24"/>
    </location>
</feature>
<proteinExistence type="predicted"/>
<keyword evidence="1" id="KW-0677">Repeat</keyword>
<dbReference type="InterPro" id="IPR001611">
    <property type="entry name" value="Leu-rich_rpt"/>
</dbReference>
<name>A0ABY7F6Z6_MYAAR</name>
<evidence type="ECO:0000313" key="4">
    <source>
        <dbReference type="Proteomes" id="UP001164746"/>
    </source>
</evidence>
<evidence type="ECO:0000256" key="2">
    <source>
        <dbReference type="SAM" id="MobiDB-lite"/>
    </source>
</evidence>